<sequence>MAEKRSDGGRRDFLKLATLGTAAGAVIAASGDAVAEDARDAAAAADYRETEHVRTFYRLARF</sequence>
<evidence type="ECO:0000313" key="1">
    <source>
        <dbReference type="EMBL" id="ESR24582.1"/>
    </source>
</evidence>
<dbReference type="NCBIfam" id="TIGR02811">
    <property type="entry name" value="formate_TAT"/>
    <property type="match status" value="1"/>
</dbReference>
<keyword evidence="2" id="KW-1185">Reference proteome</keyword>
<dbReference type="EMBL" id="AWXZ01000031">
    <property type="protein sequence ID" value="ESR24582.1"/>
    <property type="molecule type" value="Genomic_DNA"/>
</dbReference>
<gene>
    <name evidence="1" type="ORF">N177_2416</name>
</gene>
<dbReference type="InterPro" id="IPR019546">
    <property type="entry name" value="TAT_signal_bac_arc"/>
</dbReference>
<protein>
    <recommendedName>
        <fullName evidence="3">Formate dehydrogenase subunit or accessory protein</fullName>
    </recommendedName>
</protein>
<dbReference type="Proteomes" id="UP000017819">
    <property type="component" value="Unassembled WGS sequence"/>
</dbReference>
<dbReference type="NCBIfam" id="TIGR01409">
    <property type="entry name" value="TAT_signal_seq"/>
    <property type="match status" value="1"/>
</dbReference>
<dbReference type="AlphaFoldDB" id="V4QXV4"/>
<dbReference type="PROSITE" id="PS51318">
    <property type="entry name" value="TAT"/>
    <property type="match status" value="1"/>
</dbReference>
<dbReference type="STRING" id="631454.N177_2416"/>
<dbReference type="InterPro" id="IPR014177">
    <property type="entry name" value="Formate_DH_TAT-contain"/>
</dbReference>
<dbReference type="Gene3D" id="1.20.5.510">
    <property type="entry name" value="Single helix bin"/>
    <property type="match status" value="1"/>
</dbReference>
<organism evidence="1 2">
    <name type="scientific">Lutibaculum baratangense AMV1</name>
    <dbReference type="NCBI Taxonomy" id="631454"/>
    <lineage>
        <taxon>Bacteria</taxon>
        <taxon>Pseudomonadati</taxon>
        <taxon>Pseudomonadota</taxon>
        <taxon>Alphaproteobacteria</taxon>
        <taxon>Hyphomicrobiales</taxon>
        <taxon>Tepidamorphaceae</taxon>
        <taxon>Lutibaculum</taxon>
    </lineage>
</organism>
<proteinExistence type="predicted"/>
<dbReference type="InterPro" id="IPR006311">
    <property type="entry name" value="TAT_signal"/>
</dbReference>
<dbReference type="RefSeq" id="WP_023432545.1">
    <property type="nucleotide sequence ID" value="NZ_AWXZ01000031.1"/>
</dbReference>
<name>V4QXV4_9HYPH</name>
<accession>V4QXV4</accession>
<dbReference type="PIRSF" id="PIRSF036704">
    <property type="entry name" value="UCP036704"/>
    <property type="match status" value="1"/>
</dbReference>
<evidence type="ECO:0000313" key="2">
    <source>
        <dbReference type="Proteomes" id="UP000017819"/>
    </source>
</evidence>
<evidence type="ECO:0008006" key="3">
    <source>
        <dbReference type="Google" id="ProtNLM"/>
    </source>
</evidence>
<comment type="caution">
    <text evidence="1">The sequence shown here is derived from an EMBL/GenBank/DDBJ whole genome shotgun (WGS) entry which is preliminary data.</text>
</comment>
<reference evidence="1 2" key="1">
    <citation type="journal article" date="2014" name="Genome Announc.">
        <title>Draft Genome Sequence of Lutibaculum baratangense Strain AMV1T, Isolated from a Mud Volcano in Andamans, India.</title>
        <authorList>
            <person name="Singh A."/>
            <person name="Sreenivas A."/>
            <person name="Sathyanarayana Reddy G."/>
            <person name="Pinnaka A.K."/>
            <person name="Shivaji S."/>
        </authorList>
    </citation>
    <scope>NUCLEOTIDE SEQUENCE [LARGE SCALE GENOMIC DNA]</scope>
    <source>
        <strain evidence="1 2">AMV1</strain>
    </source>
</reference>